<sequence>MNPSPRIAVIDDDVAVCDSLDLLFETRQWPVRTFASAEAFLADARLDDFGCLIVDVRMAGMSGLELFARLKEEHGYVPPVIFLTGHGDVPMAVNAVKEGASDFLEKPFDHHQLLAKVEACLARDAAVRTSRSQQDSVLSRLEELTPRERQVLREILAGKLNKQVADRLDISIKTVEVHRARIFTKMRVHSAMELAAMLKDIPLETWCPSA</sequence>
<accession>A0A8J7FQ42</accession>
<feature type="domain" description="Response regulatory" evidence="6">
    <location>
        <begin position="6"/>
        <end position="121"/>
    </location>
</feature>
<comment type="caution">
    <text evidence="7">The sequence shown here is derived from an EMBL/GenBank/DDBJ whole genome shotgun (WGS) entry which is preliminary data.</text>
</comment>
<dbReference type="CDD" id="cd06170">
    <property type="entry name" value="LuxR_C_like"/>
    <property type="match status" value="1"/>
</dbReference>
<dbReference type="Gene3D" id="1.10.10.10">
    <property type="entry name" value="Winged helix-like DNA-binding domain superfamily/Winged helix DNA-binding domain"/>
    <property type="match status" value="1"/>
</dbReference>
<evidence type="ECO:0000259" key="6">
    <source>
        <dbReference type="PROSITE" id="PS50110"/>
    </source>
</evidence>
<dbReference type="PANTHER" id="PTHR44688">
    <property type="entry name" value="DNA-BINDING TRANSCRIPTIONAL ACTIVATOR DEVR_DOSR"/>
    <property type="match status" value="1"/>
</dbReference>
<dbReference type="Pfam" id="PF00196">
    <property type="entry name" value="GerE"/>
    <property type="match status" value="1"/>
</dbReference>
<feature type="modified residue" description="4-aspartylphosphate" evidence="4">
    <location>
        <position position="55"/>
    </location>
</feature>
<dbReference type="PROSITE" id="PS50110">
    <property type="entry name" value="RESPONSE_REGULATORY"/>
    <property type="match status" value="1"/>
</dbReference>
<dbReference type="SUPFAM" id="SSF52172">
    <property type="entry name" value="CheY-like"/>
    <property type="match status" value="1"/>
</dbReference>
<dbReference type="InterPro" id="IPR036388">
    <property type="entry name" value="WH-like_DNA-bd_sf"/>
</dbReference>
<keyword evidence="2" id="KW-0238">DNA-binding</keyword>
<dbReference type="EMBL" id="JADFUA010000007">
    <property type="protein sequence ID" value="MBE9610184.1"/>
    <property type="molecule type" value="Genomic_DNA"/>
</dbReference>
<dbReference type="Pfam" id="PF00072">
    <property type="entry name" value="Response_reg"/>
    <property type="match status" value="1"/>
</dbReference>
<dbReference type="InterPro" id="IPR016032">
    <property type="entry name" value="Sig_transdc_resp-reg_C-effctor"/>
</dbReference>
<evidence type="ECO:0000256" key="2">
    <source>
        <dbReference type="ARBA" id="ARBA00023125"/>
    </source>
</evidence>
<dbReference type="InterPro" id="IPR001789">
    <property type="entry name" value="Sig_transdc_resp-reg_receiver"/>
</dbReference>
<dbReference type="PANTHER" id="PTHR44688:SF16">
    <property type="entry name" value="DNA-BINDING TRANSCRIPTIONAL ACTIVATOR DEVR_DOSR"/>
    <property type="match status" value="1"/>
</dbReference>
<evidence type="ECO:0000256" key="4">
    <source>
        <dbReference type="PROSITE-ProRule" id="PRU00169"/>
    </source>
</evidence>
<dbReference type="SMART" id="SM00448">
    <property type="entry name" value="REC"/>
    <property type="match status" value="1"/>
</dbReference>
<gene>
    <name evidence="7" type="ORF">INR99_12610</name>
</gene>
<dbReference type="PROSITE" id="PS50043">
    <property type="entry name" value="HTH_LUXR_2"/>
    <property type="match status" value="1"/>
</dbReference>
<dbReference type="AlphaFoldDB" id="A0A8J7FQ42"/>
<reference evidence="7 8" key="1">
    <citation type="submission" date="2020-10" db="EMBL/GenBank/DDBJ databases">
        <title>The genome sequence of Chitinilyticum litopenaei 4Y14.</title>
        <authorList>
            <person name="Liu Y."/>
        </authorList>
    </citation>
    <scope>NUCLEOTIDE SEQUENCE [LARGE SCALE GENOMIC DNA]</scope>
    <source>
        <strain evidence="7 8">4Y14</strain>
    </source>
</reference>
<evidence type="ECO:0000256" key="1">
    <source>
        <dbReference type="ARBA" id="ARBA00023015"/>
    </source>
</evidence>
<dbReference type="GO" id="GO:0000160">
    <property type="term" value="P:phosphorelay signal transduction system"/>
    <property type="evidence" value="ECO:0007669"/>
    <property type="project" value="InterPro"/>
</dbReference>
<keyword evidence="8" id="KW-1185">Reference proteome</keyword>
<keyword evidence="4" id="KW-0597">Phosphoprotein</keyword>
<proteinExistence type="predicted"/>
<dbReference type="GO" id="GO:0003677">
    <property type="term" value="F:DNA binding"/>
    <property type="evidence" value="ECO:0007669"/>
    <property type="project" value="UniProtKB-KW"/>
</dbReference>
<dbReference type="PROSITE" id="PS00622">
    <property type="entry name" value="HTH_LUXR_1"/>
    <property type="match status" value="1"/>
</dbReference>
<feature type="domain" description="HTH luxR-type" evidence="5">
    <location>
        <begin position="137"/>
        <end position="202"/>
    </location>
</feature>
<keyword evidence="1" id="KW-0805">Transcription regulation</keyword>
<dbReference type="InterPro" id="IPR000792">
    <property type="entry name" value="Tscrpt_reg_LuxR_C"/>
</dbReference>
<evidence type="ECO:0000259" key="5">
    <source>
        <dbReference type="PROSITE" id="PS50043"/>
    </source>
</evidence>
<dbReference type="PRINTS" id="PR00038">
    <property type="entry name" value="HTHLUXR"/>
</dbReference>
<dbReference type="GO" id="GO:0006355">
    <property type="term" value="P:regulation of DNA-templated transcription"/>
    <property type="evidence" value="ECO:0007669"/>
    <property type="project" value="InterPro"/>
</dbReference>
<evidence type="ECO:0000256" key="3">
    <source>
        <dbReference type="ARBA" id="ARBA00023163"/>
    </source>
</evidence>
<dbReference type="SUPFAM" id="SSF46894">
    <property type="entry name" value="C-terminal effector domain of the bipartite response regulators"/>
    <property type="match status" value="1"/>
</dbReference>
<protein>
    <submittedName>
        <fullName evidence="7">Response regulator transcription factor</fullName>
    </submittedName>
</protein>
<dbReference type="SMART" id="SM00421">
    <property type="entry name" value="HTH_LUXR"/>
    <property type="match status" value="1"/>
</dbReference>
<dbReference type="RefSeq" id="WP_194116703.1">
    <property type="nucleotide sequence ID" value="NZ_JADFUA010000007.1"/>
</dbReference>
<name>A0A8J7FQ42_9NEIS</name>
<dbReference type="Proteomes" id="UP000604481">
    <property type="component" value="Unassembled WGS sequence"/>
</dbReference>
<evidence type="ECO:0000313" key="7">
    <source>
        <dbReference type="EMBL" id="MBE9610184.1"/>
    </source>
</evidence>
<dbReference type="Gene3D" id="3.40.50.2300">
    <property type="match status" value="1"/>
</dbReference>
<organism evidence="7 8">
    <name type="scientific">Chitinilyticum piscinae</name>
    <dbReference type="NCBI Taxonomy" id="2866724"/>
    <lineage>
        <taxon>Bacteria</taxon>
        <taxon>Pseudomonadati</taxon>
        <taxon>Pseudomonadota</taxon>
        <taxon>Betaproteobacteria</taxon>
        <taxon>Neisseriales</taxon>
        <taxon>Chitinibacteraceae</taxon>
        <taxon>Chitinilyticum</taxon>
    </lineage>
</organism>
<dbReference type="InterPro" id="IPR011006">
    <property type="entry name" value="CheY-like_superfamily"/>
</dbReference>
<dbReference type="CDD" id="cd17537">
    <property type="entry name" value="REC_FixJ"/>
    <property type="match status" value="1"/>
</dbReference>
<keyword evidence="3" id="KW-0804">Transcription</keyword>
<evidence type="ECO:0000313" key="8">
    <source>
        <dbReference type="Proteomes" id="UP000604481"/>
    </source>
</evidence>